<dbReference type="GO" id="GO:0006535">
    <property type="term" value="P:cysteine biosynthetic process from serine"/>
    <property type="evidence" value="ECO:0007669"/>
    <property type="project" value="InterPro"/>
</dbReference>
<dbReference type="PROSITE" id="PS00901">
    <property type="entry name" value="CYS_SYNTHASE"/>
    <property type="match status" value="1"/>
</dbReference>
<evidence type="ECO:0000256" key="6">
    <source>
        <dbReference type="ARBA" id="ARBA00023192"/>
    </source>
</evidence>
<evidence type="ECO:0000256" key="2">
    <source>
        <dbReference type="ARBA" id="ARBA00007103"/>
    </source>
</evidence>
<dbReference type="PANTHER" id="PTHR10314">
    <property type="entry name" value="CYSTATHIONINE BETA-SYNTHASE"/>
    <property type="match status" value="1"/>
</dbReference>
<dbReference type="Gene3D" id="3.40.50.1100">
    <property type="match status" value="2"/>
</dbReference>
<keyword evidence="9" id="KW-1185">Reference proteome</keyword>
<proteinExistence type="inferred from homology"/>
<dbReference type="FunFam" id="3.40.50.1100:FF:000016">
    <property type="entry name" value="Cysteine synthase A"/>
    <property type="match status" value="1"/>
</dbReference>
<evidence type="ECO:0000256" key="4">
    <source>
        <dbReference type="ARBA" id="ARBA00022679"/>
    </source>
</evidence>
<comment type="similarity">
    <text evidence="2">Belongs to the cysteine synthase/cystathionine beta-synthase family.</text>
</comment>
<dbReference type="Proteomes" id="UP000199079">
    <property type="component" value="Unassembled WGS sequence"/>
</dbReference>
<dbReference type="CDD" id="cd01561">
    <property type="entry name" value="CBS_like"/>
    <property type="match status" value="1"/>
</dbReference>
<dbReference type="AlphaFoldDB" id="A0A1H3JUH6"/>
<protein>
    <submittedName>
        <fullName evidence="8">Cysteine synthase A</fullName>
    </submittedName>
</protein>
<evidence type="ECO:0000259" key="7">
    <source>
        <dbReference type="Pfam" id="PF00291"/>
    </source>
</evidence>
<evidence type="ECO:0000313" key="9">
    <source>
        <dbReference type="Proteomes" id="UP000199079"/>
    </source>
</evidence>
<dbReference type="InterPro" id="IPR001216">
    <property type="entry name" value="P-phosphate_BS"/>
</dbReference>
<keyword evidence="6" id="KW-0198">Cysteine biosynthesis</keyword>
<dbReference type="EMBL" id="FNPC01000005">
    <property type="protein sequence ID" value="SDY43607.1"/>
    <property type="molecule type" value="Genomic_DNA"/>
</dbReference>
<evidence type="ECO:0000256" key="3">
    <source>
        <dbReference type="ARBA" id="ARBA00022605"/>
    </source>
</evidence>
<keyword evidence="3" id="KW-0028">Amino-acid biosynthesis</keyword>
<dbReference type="InterPro" id="IPR050214">
    <property type="entry name" value="Cys_Synth/Cystath_Beta-Synth"/>
</dbReference>
<accession>A0A1H3JUH6</accession>
<dbReference type="InterPro" id="IPR036052">
    <property type="entry name" value="TrpB-like_PALP_sf"/>
</dbReference>
<dbReference type="Pfam" id="PF00291">
    <property type="entry name" value="PALP"/>
    <property type="match status" value="1"/>
</dbReference>
<evidence type="ECO:0000256" key="1">
    <source>
        <dbReference type="ARBA" id="ARBA00001933"/>
    </source>
</evidence>
<evidence type="ECO:0000256" key="5">
    <source>
        <dbReference type="ARBA" id="ARBA00022898"/>
    </source>
</evidence>
<evidence type="ECO:0000313" key="8">
    <source>
        <dbReference type="EMBL" id="SDY43607.1"/>
    </source>
</evidence>
<name>A0A1H3JUH6_9EURY</name>
<dbReference type="SUPFAM" id="SSF53686">
    <property type="entry name" value="Tryptophan synthase beta subunit-like PLP-dependent enzymes"/>
    <property type="match status" value="1"/>
</dbReference>
<keyword evidence="4" id="KW-0808">Transferase</keyword>
<dbReference type="InterPro" id="IPR001926">
    <property type="entry name" value="TrpB-like_PALP"/>
</dbReference>
<organism evidence="8 9">
    <name type="scientific">Halopenitus persicus</name>
    <dbReference type="NCBI Taxonomy" id="1048396"/>
    <lineage>
        <taxon>Archaea</taxon>
        <taxon>Methanobacteriati</taxon>
        <taxon>Methanobacteriota</taxon>
        <taxon>Stenosarchaea group</taxon>
        <taxon>Halobacteria</taxon>
        <taxon>Halobacteriales</taxon>
        <taxon>Haloferacaceae</taxon>
        <taxon>Halopenitus</taxon>
    </lineage>
</organism>
<reference evidence="9" key="1">
    <citation type="submission" date="2016-10" db="EMBL/GenBank/DDBJ databases">
        <authorList>
            <person name="Varghese N."/>
            <person name="Submissions S."/>
        </authorList>
    </citation>
    <scope>NUCLEOTIDE SEQUENCE [LARGE SCALE GENOMIC DNA]</scope>
    <source>
        <strain evidence="9">DC30,IBRC 10041,KCTC 4046</strain>
    </source>
</reference>
<feature type="domain" description="Tryptophan synthase beta chain-like PALP" evidence="7">
    <location>
        <begin position="26"/>
        <end position="319"/>
    </location>
</feature>
<sequence>METYTNRHTLASGMTAFREPLSSVNETIGETPLVRVHASPDAAPVYAKLESFNPGASIKDRIGKYMLERMLERGDVDPGGTVIEPTAGNTGIGIAVAAGRLDLEAVFVVPERFSVEKQQLMRALGAEVINTPSEKGMGYAIERAHALADELENAVVPEQFSNPLNAEAHYETTAPEIDAALDGEIGAVVVGCGTGGTLMGLAEYFLERDPDTHVVAVEPEGSAYREFFDEDVAHEEYKTEGIGTHDVETNALFDPELVDEIATIPDRDTHEEMSRLAAEEGHLVASSSAANSLAARRVADRIDAGDLAVPHDAVVTVFPDSSERYLSKGVYRDYEEWEG</sequence>
<gene>
    <name evidence="8" type="ORF">SAMN05216564_105147</name>
</gene>
<keyword evidence="5" id="KW-0663">Pyridoxal phosphate</keyword>
<dbReference type="GO" id="GO:0016740">
    <property type="term" value="F:transferase activity"/>
    <property type="evidence" value="ECO:0007669"/>
    <property type="project" value="UniProtKB-KW"/>
</dbReference>
<comment type="cofactor">
    <cofactor evidence="1">
        <name>pyridoxal 5'-phosphate</name>
        <dbReference type="ChEBI" id="CHEBI:597326"/>
    </cofactor>
</comment>